<gene>
    <name evidence="2" type="ORF">HMPREF1317_0579</name>
</gene>
<dbReference type="EMBL" id="AKFS01000228">
    <property type="protein sequence ID" value="EJF41644.1"/>
    <property type="molecule type" value="Genomic_DNA"/>
</dbReference>
<sequence length="77" mass="7943">MGVDLGVRRIFAQRAQEECRVVSQHGPRVGQRADTGETGPAVGAGSRRGHRGPQSGNVARGTGQPTALRRAGMPPGG</sequence>
<comment type="caution">
    <text evidence="2">The sequence shown here is derived from an EMBL/GenBank/DDBJ whole genome shotgun (WGS) entry which is preliminary data.</text>
</comment>
<dbReference type="AlphaFoldDB" id="J0N4C8"/>
<accession>J0N4C8</accession>
<reference evidence="2 3" key="1">
    <citation type="submission" date="2012-05" db="EMBL/GenBank/DDBJ databases">
        <authorList>
            <person name="Harkins D.M."/>
            <person name="Madupu R."/>
            <person name="Durkin A.S."/>
            <person name="Torralba M."/>
            <person name="Methe B."/>
            <person name="Sutton G.G."/>
            <person name="Nelson K.E."/>
        </authorList>
    </citation>
    <scope>NUCLEOTIDE SEQUENCE [LARGE SCALE GENOMIC DNA]</scope>
    <source>
        <strain evidence="2 3">F0490</strain>
    </source>
</reference>
<keyword evidence="3" id="KW-1185">Reference proteome</keyword>
<dbReference type="Proteomes" id="UP000004578">
    <property type="component" value="Unassembled WGS sequence"/>
</dbReference>
<feature type="region of interest" description="Disordered" evidence="1">
    <location>
        <begin position="22"/>
        <end position="77"/>
    </location>
</feature>
<evidence type="ECO:0000256" key="1">
    <source>
        <dbReference type="SAM" id="MobiDB-lite"/>
    </source>
</evidence>
<evidence type="ECO:0000313" key="2">
    <source>
        <dbReference type="EMBL" id="EJF41644.1"/>
    </source>
</evidence>
<protein>
    <submittedName>
        <fullName evidence="2">Uncharacterized protein</fullName>
    </submittedName>
</protein>
<name>J0N4C8_9ACTO</name>
<evidence type="ECO:0000313" key="3">
    <source>
        <dbReference type="Proteomes" id="UP000004578"/>
    </source>
</evidence>
<proteinExistence type="predicted"/>
<dbReference type="PATRIC" id="fig|1125717.3.peg.1432"/>
<organism evidence="2 3">
    <name type="scientific">Schaalia georgiae F0490</name>
    <dbReference type="NCBI Taxonomy" id="1125717"/>
    <lineage>
        <taxon>Bacteria</taxon>
        <taxon>Bacillati</taxon>
        <taxon>Actinomycetota</taxon>
        <taxon>Actinomycetes</taxon>
        <taxon>Actinomycetales</taxon>
        <taxon>Actinomycetaceae</taxon>
        <taxon>Schaalia</taxon>
    </lineage>
</organism>